<dbReference type="Proteomes" id="UP001228504">
    <property type="component" value="Unassembled WGS sequence"/>
</dbReference>
<sequence length="499" mass="58987">MKKSILGEYDFSNATIINFIDNGEEKINSTILHETIHMVLTKQTVWGIFCYLIRKVVIYDNNYKHMLDEFCTHSRKVQEATAVFCECIYIIRKKGYKGYFDYLQYLKNNNKEYYRYIYPLIKFLRYLEPESSVHINIEDLHSLIMTLAKISLNANITEIDIEVFKQKKFFKKFISDIENVEKYIPNKRFNRLLNKYYNIIDKSGELNLEALDNELKQDMGDSCFINDDIVNKIKKYLKQIYKNSHRIAEISTYFDTVKLVEIDIEDLPNYSFPNSFNTFSTDISNYDEVLNCCREELGILFCFGNMCNMNLFDSRILYIPKESMEIIKSMLGEKSYVISYFDYMKKKILFLNADELQARQLIEASESPIIVNYMVYDIERDDIYGIDTKNKEIYLYCDRTYPNSKDLINSIAREKCKVRIIEYKNMYLLVVKISEKSKFILPFMGIAYSQIRSDIDNSILNVELADNLDGVTETDDYILKTPESVQVYDLIVNCLFQLE</sequence>
<dbReference type="EMBL" id="JAUSUF010000001">
    <property type="protein sequence ID" value="MDQ0148672.1"/>
    <property type="molecule type" value="Genomic_DNA"/>
</dbReference>
<reference evidence="1 2" key="1">
    <citation type="submission" date="2023-07" db="EMBL/GenBank/DDBJ databases">
        <title>Genomic Encyclopedia of Type Strains, Phase IV (KMG-IV): sequencing the most valuable type-strain genomes for metagenomic binning, comparative biology and taxonomic classification.</title>
        <authorList>
            <person name="Goeker M."/>
        </authorList>
    </citation>
    <scope>NUCLEOTIDE SEQUENCE [LARGE SCALE GENOMIC DNA]</scope>
    <source>
        <strain evidence="1 2">DSM 20694</strain>
    </source>
</reference>
<evidence type="ECO:0000313" key="2">
    <source>
        <dbReference type="Proteomes" id="UP001228504"/>
    </source>
</evidence>
<protein>
    <submittedName>
        <fullName evidence="1">Uncharacterized protein</fullName>
    </submittedName>
</protein>
<comment type="caution">
    <text evidence="1">The sequence shown here is derived from an EMBL/GenBank/DDBJ whole genome shotgun (WGS) entry which is preliminary data.</text>
</comment>
<gene>
    <name evidence="1" type="ORF">J2S18_000589</name>
</gene>
<keyword evidence="2" id="KW-1185">Reference proteome</keyword>
<proteinExistence type="predicted"/>
<name>A0ABT9UPV5_9FIRM</name>
<dbReference type="RefSeq" id="WP_307482978.1">
    <property type="nucleotide sequence ID" value="NZ_JAUSUF010000001.1"/>
</dbReference>
<accession>A0ABT9UPV5</accession>
<organism evidence="1 2">
    <name type="scientific">Eubacterium multiforme</name>
    <dbReference type="NCBI Taxonomy" id="83339"/>
    <lineage>
        <taxon>Bacteria</taxon>
        <taxon>Bacillati</taxon>
        <taxon>Bacillota</taxon>
        <taxon>Clostridia</taxon>
        <taxon>Eubacteriales</taxon>
        <taxon>Eubacteriaceae</taxon>
        <taxon>Eubacterium</taxon>
    </lineage>
</organism>
<evidence type="ECO:0000313" key="1">
    <source>
        <dbReference type="EMBL" id="MDQ0148672.1"/>
    </source>
</evidence>